<keyword evidence="3" id="KW-1185">Reference proteome</keyword>
<comment type="caution">
    <text evidence="2">The sequence shown here is derived from an EMBL/GenBank/DDBJ whole genome shotgun (WGS) entry which is preliminary data.</text>
</comment>
<reference evidence="2 3" key="1">
    <citation type="submission" date="2024-09" db="EMBL/GenBank/DDBJ databases">
        <title>Chromosome-scale assembly of Riccia fluitans.</title>
        <authorList>
            <person name="Paukszto L."/>
            <person name="Sawicki J."/>
            <person name="Karawczyk K."/>
            <person name="Piernik-Szablinska J."/>
            <person name="Szczecinska M."/>
            <person name="Mazdziarz M."/>
        </authorList>
    </citation>
    <scope>NUCLEOTIDE SEQUENCE [LARGE SCALE GENOMIC DNA]</scope>
    <source>
        <strain evidence="2">Rf_01</strain>
        <tissue evidence="2">Aerial parts of the thallus</tissue>
    </source>
</reference>
<dbReference type="Proteomes" id="UP001605036">
    <property type="component" value="Unassembled WGS sequence"/>
</dbReference>
<evidence type="ECO:0008006" key="4">
    <source>
        <dbReference type="Google" id="ProtNLM"/>
    </source>
</evidence>
<dbReference type="PANTHER" id="PTHR35724">
    <property type="entry name" value="PROTEIN CHLORORESPIRATORY REDUCTION 6, CHLOROPLASTIC"/>
    <property type="match status" value="1"/>
</dbReference>
<name>A0ABD1ZFA7_9MARC</name>
<accession>A0ABD1ZFA7</accession>
<dbReference type="NCBIfam" id="NF038024">
    <property type="entry name" value="CRR6_slr1097"/>
    <property type="match status" value="1"/>
</dbReference>
<proteinExistence type="predicted"/>
<feature type="chain" id="PRO_5044786188" description="Chlororespiratory reduction 6" evidence="1">
    <location>
        <begin position="22"/>
        <end position="272"/>
    </location>
</feature>
<dbReference type="EMBL" id="JBHFFA010000001">
    <property type="protein sequence ID" value="KAL2649762.1"/>
    <property type="molecule type" value="Genomic_DNA"/>
</dbReference>
<evidence type="ECO:0000256" key="1">
    <source>
        <dbReference type="SAM" id="SignalP"/>
    </source>
</evidence>
<dbReference type="PANTHER" id="PTHR35724:SF1">
    <property type="entry name" value="PROTEIN CHLORORESPIRATORY REDUCTION 6, CHLOROPLASTIC"/>
    <property type="match status" value="1"/>
</dbReference>
<dbReference type="InterPro" id="IPR014946">
    <property type="entry name" value="CRR6"/>
</dbReference>
<evidence type="ECO:0000313" key="2">
    <source>
        <dbReference type="EMBL" id="KAL2649762.1"/>
    </source>
</evidence>
<evidence type="ECO:0000313" key="3">
    <source>
        <dbReference type="Proteomes" id="UP001605036"/>
    </source>
</evidence>
<dbReference type="Pfam" id="PF08847">
    <property type="entry name" value="Crr6"/>
    <property type="match status" value="1"/>
</dbReference>
<keyword evidence="1" id="KW-0732">Signal</keyword>
<sequence length="272" mass="30339">MAHSPAAVAVLPLCCNSLLTAHHPQSSSTTSSSIQFSTSCRNVGTSGKNLSWSNGYPDKFRSSRIRSGRPREVDFTLAEEEEEVSPNVVPAPPPSTGRIDIVVDKAAIRELDLSAAHAVLRKYVHQVGDNISEPPANPEELLERTVGFIIQYERDDPLDPRELSEMPDIRLWFVRLDAAYPWLPIVLDWKAGELARYAAMLVPHQMSKKQGLVFNPEALELFAMNKVFVIHPWLKARGVKSSHSKLTNMLRMIGLGVSKEFYGLINRYPPPT</sequence>
<gene>
    <name evidence="2" type="ORF">R1flu_017890</name>
</gene>
<organism evidence="2 3">
    <name type="scientific">Riccia fluitans</name>
    <dbReference type="NCBI Taxonomy" id="41844"/>
    <lineage>
        <taxon>Eukaryota</taxon>
        <taxon>Viridiplantae</taxon>
        <taxon>Streptophyta</taxon>
        <taxon>Embryophyta</taxon>
        <taxon>Marchantiophyta</taxon>
        <taxon>Marchantiopsida</taxon>
        <taxon>Marchantiidae</taxon>
        <taxon>Marchantiales</taxon>
        <taxon>Ricciaceae</taxon>
        <taxon>Riccia</taxon>
    </lineage>
</organism>
<dbReference type="AlphaFoldDB" id="A0ABD1ZFA7"/>
<feature type="signal peptide" evidence="1">
    <location>
        <begin position="1"/>
        <end position="21"/>
    </location>
</feature>
<protein>
    <recommendedName>
        <fullName evidence="4">Chlororespiratory reduction 6</fullName>
    </recommendedName>
</protein>